<dbReference type="AlphaFoldDB" id="A0A565AN73"/>
<dbReference type="SUPFAM" id="SSF81383">
    <property type="entry name" value="F-box domain"/>
    <property type="match status" value="1"/>
</dbReference>
<dbReference type="PANTHER" id="PTHR31900:SF27">
    <property type="entry name" value="FBD DOMAIN-CONTAINING PROTEIN"/>
    <property type="match status" value="1"/>
</dbReference>
<protein>
    <recommendedName>
        <fullName evidence="1">F-box domain-containing protein</fullName>
    </recommendedName>
</protein>
<organism evidence="2 3">
    <name type="scientific">Arabis nemorensis</name>
    <dbReference type="NCBI Taxonomy" id="586526"/>
    <lineage>
        <taxon>Eukaryota</taxon>
        <taxon>Viridiplantae</taxon>
        <taxon>Streptophyta</taxon>
        <taxon>Embryophyta</taxon>
        <taxon>Tracheophyta</taxon>
        <taxon>Spermatophyta</taxon>
        <taxon>Magnoliopsida</taxon>
        <taxon>eudicotyledons</taxon>
        <taxon>Gunneridae</taxon>
        <taxon>Pentapetalae</taxon>
        <taxon>rosids</taxon>
        <taxon>malvids</taxon>
        <taxon>Brassicales</taxon>
        <taxon>Brassicaceae</taxon>
        <taxon>Arabideae</taxon>
        <taxon>Arabis</taxon>
    </lineage>
</organism>
<dbReference type="InterPro" id="IPR036047">
    <property type="entry name" value="F-box-like_dom_sf"/>
</dbReference>
<evidence type="ECO:0000313" key="2">
    <source>
        <dbReference type="EMBL" id="VVA90885.1"/>
    </source>
</evidence>
<accession>A0A565AN73</accession>
<dbReference type="SUPFAM" id="SSF52047">
    <property type="entry name" value="RNI-like"/>
    <property type="match status" value="1"/>
</dbReference>
<dbReference type="EMBL" id="CABITT030000001">
    <property type="protein sequence ID" value="VVA90885.1"/>
    <property type="molecule type" value="Genomic_DNA"/>
</dbReference>
<dbReference type="Proteomes" id="UP000489600">
    <property type="component" value="Unassembled WGS sequence"/>
</dbReference>
<comment type="caution">
    <text evidence="2">The sequence shown here is derived from an EMBL/GenBank/DDBJ whole genome shotgun (WGS) entry which is preliminary data.</text>
</comment>
<dbReference type="InterPro" id="IPR050232">
    <property type="entry name" value="FBL13/AtMIF1-like"/>
</dbReference>
<keyword evidence="3" id="KW-1185">Reference proteome</keyword>
<dbReference type="InterPro" id="IPR032675">
    <property type="entry name" value="LRR_dom_sf"/>
</dbReference>
<dbReference type="Gene3D" id="1.20.1280.50">
    <property type="match status" value="1"/>
</dbReference>
<gene>
    <name evidence="2" type="ORF">ANE_LOCUS1330</name>
</gene>
<sequence>MDSLPDALLQYILSNLTAAKHVAACNCVSKRWKESTDCVKSIFFPRNAFESISESDDSDTIVLKMISSFCCLEEFVVYSPFTSKGLASWMMHVGSSLRVLELRMDNLASDEAILEGPLKVDCIGLAKNLETLKLWGVLMMSPPKWDMFPNLRSLEIVGARLDDSALCHAIRACPNLTNLLLLACEGVKSISIDLPYLEHCKLDFYGLGNSLLTLRSPRIISLDVQGCSWMSVPETRFLKSLSISNIAGRVYMVEFCNLSSLESLSIRGVQWCWDAIAIILQQARDVKHLFMKVEFTGNESLQPFPEIDFVEFFNSHPKLQKFDIHGAMFAALCQKNSLKKLETGFAIPCLEEVVITVRSPLNAEQKMNTLESLVKYARGLKRMVIRMLRMKSNHSSADDFCDDICRFRHMNKDLVLIE</sequence>
<dbReference type="Pfam" id="PF12937">
    <property type="entry name" value="F-box-like"/>
    <property type="match status" value="1"/>
</dbReference>
<feature type="domain" description="F-box" evidence="1">
    <location>
        <begin position="1"/>
        <end position="36"/>
    </location>
</feature>
<evidence type="ECO:0000259" key="1">
    <source>
        <dbReference type="Pfam" id="PF12937"/>
    </source>
</evidence>
<dbReference type="OrthoDB" id="9973021at2759"/>
<evidence type="ECO:0000313" key="3">
    <source>
        <dbReference type="Proteomes" id="UP000489600"/>
    </source>
</evidence>
<dbReference type="PANTHER" id="PTHR31900">
    <property type="entry name" value="F-BOX/RNI SUPERFAMILY PROTEIN-RELATED"/>
    <property type="match status" value="1"/>
</dbReference>
<dbReference type="Gene3D" id="3.80.10.10">
    <property type="entry name" value="Ribonuclease Inhibitor"/>
    <property type="match status" value="2"/>
</dbReference>
<proteinExistence type="predicted"/>
<name>A0A565AN73_9BRAS</name>
<dbReference type="InterPro" id="IPR001810">
    <property type="entry name" value="F-box_dom"/>
</dbReference>
<reference evidence="2" key="1">
    <citation type="submission" date="2019-07" db="EMBL/GenBank/DDBJ databases">
        <authorList>
            <person name="Dittberner H."/>
        </authorList>
    </citation>
    <scope>NUCLEOTIDE SEQUENCE [LARGE SCALE GENOMIC DNA]</scope>
</reference>